<dbReference type="SUPFAM" id="SSF47413">
    <property type="entry name" value="lambda repressor-like DNA-binding domains"/>
    <property type="match status" value="1"/>
</dbReference>
<dbReference type="Proteomes" id="UP000616724">
    <property type="component" value="Unassembled WGS sequence"/>
</dbReference>
<proteinExistence type="predicted"/>
<feature type="region of interest" description="Disordered" evidence="1">
    <location>
        <begin position="116"/>
        <end position="145"/>
    </location>
</feature>
<accession>A0A8J3RLD2</accession>
<organism evidence="3 4">
    <name type="scientific">Planobispora longispora</name>
    <dbReference type="NCBI Taxonomy" id="28887"/>
    <lineage>
        <taxon>Bacteria</taxon>
        <taxon>Bacillati</taxon>
        <taxon>Actinomycetota</taxon>
        <taxon>Actinomycetes</taxon>
        <taxon>Streptosporangiales</taxon>
        <taxon>Streptosporangiaceae</taxon>
        <taxon>Planobispora</taxon>
    </lineage>
</organism>
<dbReference type="InterPro" id="IPR010982">
    <property type="entry name" value="Lambda_DNA-bd_dom_sf"/>
</dbReference>
<feature type="domain" description="HTH cro/C1-type" evidence="2">
    <location>
        <begin position="7"/>
        <end position="65"/>
    </location>
</feature>
<keyword evidence="4" id="KW-1185">Reference proteome</keyword>
<dbReference type="EMBL" id="BOOH01000023">
    <property type="protein sequence ID" value="GIH76765.1"/>
    <property type="molecule type" value="Genomic_DNA"/>
</dbReference>
<dbReference type="SMART" id="SM00530">
    <property type="entry name" value="HTH_XRE"/>
    <property type="match status" value="1"/>
</dbReference>
<dbReference type="AlphaFoldDB" id="A0A8J3RLD2"/>
<gene>
    <name evidence="3" type="ORF">Plo01_31940</name>
</gene>
<evidence type="ECO:0000313" key="4">
    <source>
        <dbReference type="Proteomes" id="UP000616724"/>
    </source>
</evidence>
<dbReference type="Gene3D" id="1.10.260.40">
    <property type="entry name" value="lambda repressor-like DNA-binding domains"/>
    <property type="match status" value="1"/>
</dbReference>
<evidence type="ECO:0000313" key="3">
    <source>
        <dbReference type="EMBL" id="GIH76765.1"/>
    </source>
</evidence>
<dbReference type="RefSeq" id="WP_203891368.1">
    <property type="nucleotide sequence ID" value="NZ_BOOH01000023.1"/>
</dbReference>
<evidence type="ECO:0000256" key="1">
    <source>
        <dbReference type="SAM" id="MobiDB-lite"/>
    </source>
</evidence>
<dbReference type="InterPro" id="IPR001387">
    <property type="entry name" value="Cro/C1-type_HTH"/>
</dbReference>
<protein>
    <recommendedName>
        <fullName evidence="2">HTH cro/C1-type domain-containing protein</fullName>
    </recommendedName>
</protein>
<dbReference type="GO" id="GO:0003677">
    <property type="term" value="F:DNA binding"/>
    <property type="evidence" value="ECO:0007669"/>
    <property type="project" value="InterPro"/>
</dbReference>
<name>A0A8J3RLD2_9ACTN</name>
<sequence>MNALQRLIHTRMAELNRSYGEVARQGGLPRSTVHHLASNSRLSRLPNPVTLERLARGLDVPLDVVRSAAAAVAGFSLSNGPADDPEIEVLIASLAKLSPQDRRHVAALVRSLLTADGAGDSDGSGGSNSSGDAADVPQKSDRKDG</sequence>
<comment type="caution">
    <text evidence="3">The sequence shown here is derived from an EMBL/GenBank/DDBJ whole genome shotgun (WGS) entry which is preliminary data.</text>
</comment>
<reference evidence="3 4" key="1">
    <citation type="submission" date="2021-01" db="EMBL/GenBank/DDBJ databases">
        <title>Whole genome shotgun sequence of Planobispora longispora NBRC 13918.</title>
        <authorList>
            <person name="Komaki H."/>
            <person name="Tamura T."/>
        </authorList>
    </citation>
    <scope>NUCLEOTIDE SEQUENCE [LARGE SCALE GENOMIC DNA]</scope>
    <source>
        <strain evidence="3 4">NBRC 13918</strain>
    </source>
</reference>
<dbReference type="CDD" id="cd00093">
    <property type="entry name" value="HTH_XRE"/>
    <property type="match status" value="1"/>
</dbReference>
<dbReference type="Pfam" id="PF01381">
    <property type="entry name" value="HTH_3"/>
    <property type="match status" value="1"/>
</dbReference>
<evidence type="ECO:0000259" key="2">
    <source>
        <dbReference type="SMART" id="SM00530"/>
    </source>
</evidence>